<reference evidence="1 2" key="1">
    <citation type="submission" date="2020-08" db="EMBL/GenBank/DDBJ databases">
        <title>Genomic Encyclopedia of Type Strains, Phase IV (KMG-IV): sequencing the most valuable type-strain genomes for metagenomic binning, comparative biology and taxonomic classification.</title>
        <authorList>
            <person name="Goeker M."/>
        </authorList>
    </citation>
    <scope>NUCLEOTIDE SEQUENCE [LARGE SCALE GENOMIC DNA]</scope>
    <source>
        <strain evidence="1 2">DSM 27568</strain>
    </source>
</reference>
<dbReference type="EMBL" id="JACIDY010000016">
    <property type="protein sequence ID" value="MBB3941731.1"/>
    <property type="molecule type" value="Genomic_DNA"/>
</dbReference>
<sequence length="84" mass="9836">MGDLHDLRMGNIVIREMDADGGIERHVGEVLSIHARVKYLDVDYRWGEWWDVSTATLWPFRPEDVPGYRLRRASADEIERLGLR</sequence>
<dbReference type="Proteomes" id="UP000561459">
    <property type="component" value="Unassembled WGS sequence"/>
</dbReference>
<dbReference type="AlphaFoldDB" id="A0A7W6FZW0"/>
<keyword evidence="2" id="KW-1185">Reference proteome</keyword>
<protein>
    <submittedName>
        <fullName evidence="1">Uncharacterized protein</fullName>
    </submittedName>
</protein>
<accession>A0A7W6FZW0</accession>
<proteinExistence type="predicted"/>
<comment type="caution">
    <text evidence="1">The sequence shown here is derived from an EMBL/GenBank/DDBJ whole genome shotgun (WGS) entry which is preliminary data.</text>
</comment>
<name>A0A7W6FZW0_9SPHN</name>
<gene>
    <name evidence="1" type="ORF">GGR39_003412</name>
</gene>
<evidence type="ECO:0000313" key="1">
    <source>
        <dbReference type="EMBL" id="MBB3941731.1"/>
    </source>
</evidence>
<organism evidence="1 2">
    <name type="scientific">Novosphingobium fluoreni</name>
    <dbReference type="NCBI Taxonomy" id="1391222"/>
    <lineage>
        <taxon>Bacteria</taxon>
        <taxon>Pseudomonadati</taxon>
        <taxon>Pseudomonadota</taxon>
        <taxon>Alphaproteobacteria</taxon>
        <taxon>Sphingomonadales</taxon>
        <taxon>Sphingomonadaceae</taxon>
        <taxon>Novosphingobium</taxon>
    </lineage>
</organism>
<evidence type="ECO:0000313" key="2">
    <source>
        <dbReference type="Proteomes" id="UP000561459"/>
    </source>
</evidence>